<dbReference type="Proteomes" id="UP000600918">
    <property type="component" value="Unassembled WGS sequence"/>
</dbReference>
<proteinExistence type="predicted"/>
<evidence type="ECO:0000313" key="5">
    <source>
        <dbReference type="Proteomes" id="UP000600918"/>
    </source>
</evidence>
<evidence type="ECO:0000313" key="4">
    <source>
        <dbReference type="EMBL" id="KAF7434599.1"/>
    </source>
</evidence>
<name>A0A834PA93_VESPE</name>
<reference evidence="4" key="1">
    <citation type="journal article" date="2020" name="G3 (Bethesda)">
        <title>High-Quality Assemblies for Three Invasive Social Wasps from the &lt;i&gt;Vespula&lt;/i&gt; Genus.</title>
        <authorList>
            <person name="Harrop T.W.R."/>
            <person name="Guhlin J."/>
            <person name="McLaughlin G.M."/>
            <person name="Permina E."/>
            <person name="Stockwell P."/>
            <person name="Gilligan J."/>
            <person name="Le Lec M.F."/>
            <person name="Gruber M.A.M."/>
            <person name="Quinn O."/>
            <person name="Lovegrove M."/>
            <person name="Duncan E.J."/>
            <person name="Remnant E.J."/>
            <person name="Van Eeckhoven J."/>
            <person name="Graham B."/>
            <person name="Knapp R.A."/>
            <person name="Langford K.W."/>
            <person name="Kronenberg Z."/>
            <person name="Press M.O."/>
            <person name="Eacker S.M."/>
            <person name="Wilson-Rankin E.E."/>
            <person name="Purcell J."/>
            <person name="Lester P.J."/>
            <person name="Dearden P.K."/>
        </authorList>
    </citation>
    <scope>NUCLEOTIDE SEQUENCE</scope>
    <source>
        <strain evidence="4">Volc-1</strain>
    </source>
</reference>
<keyword evidence="1" id="KW-0677">Repeat</keyword>
<gene>
    <name evidence="4" type="ORF">H0235_002790</name>
</gene>
<keyword evidence="2" id="KW-0802">TPR repeat</keyword>
<dbReference type="EMBL" id="JACSDY010000002">
    <property type="protein sequence ID" value="KAF7434599.1"/>
    <property type="molecule type" value="Genomic_DNA"/>
</dbReference>
<comment type="caution">
    <text evidence="4">The sequence shown here is derived from an EMBL/GenBank/DDBJ whole genome shotgun (WGS) entry which is preliminary data.</text>
</comment>
<protein>
    <submittedName>
        <fullName evidence="4">Uncharacterized protein</fullName>
    </submittedName>
</protein>
<accession>A0A834PA93</accession>
<feature type="compositionally biased region" description="Basic and acidic residues" evidence="3">
    <location>
        <begin position="39"/>
        <end position="52"/>
    </location>
</feature>
<dbReference type="Pfam" id="PF12569">
    <property type="entry name" value="NatA_aux_su"/>
    <property type="match status" value="1"/>
</dbReference>
<sequence>MVPPPRQNLAPSELKKLRNKQRKQRRKAELERQQAAQAQEKREQHNKSRQQTDPDLEQPTLDELIPEKLERVEDPLEQAIKFLQPLQDLASNRIETHLMAFEIYIRKVITQNCRICDYNTWYYEKQTWKNKKYINDDDDDDDNDDDDNDDDDDDDDDDNNDDYRAHRLDANNPDLHTCLVRFLLNTSRLSLEGAVGEVVKRQTADIFSDSTAVQLNAEYLKKNRNSLPHLLQGARMLYLLDPSAQARALSLVTNTDELENVTLKNCTKVLESMQNGDFGYCDSTIAEFISKCHKLFPYATAFRLQETKPTANHQDKENSIKN</sequence>
<dbReference type="GO" id="GO:0031415">
    <property type="term" value="C:NatA complex"/>
    <property type="evidence" value="ECO:0007669"/>
    <property type="project" value="TreeGrafter"/>
</dbReference>
<dbReference type="Gene3D" id="1.25.40.1010">
    <property type="match status" value="1"/>
</dbReference>
<dbReference type="PANTHER" id="PTHR22767:SF2">
    <property type="entry name" value="N(ALPHA)-ACETYLTRANSFERASE 15_16, ISOFORM A"/>
    <property type="match status" value="1"/>
</dbReference>
<feature type="region of interest" description="Disordered" evidence="3">
    <location>
        <begin position="1"/>
        <end position="60"/>
    </location>
</feature>
<organism evidence="4 5">
    <name type="scientific">Vespula pensylvanica</name>
    <name type="common">Western yellow jacket</name>
    <name type="synonym">Wasp</name>
    <dbReference type="NCBI Taxonomy" id="30213"/>
    <lineage>
        <taxon>Eukaryota</taxon>
        <taxon>Metazoa</taxon>
        <taxon>Ecdysozoa</taxon>
        <taxon>Arthropoda</taxon>
        <taxon>Hexapoda</taxon>
        <taxon>Insecta</taxon>
        <taxon>Pterygota</taxon>
        <taxon>Neoptera</taxon>
        <taxon>Endopterygota</taxon>
        <taxon>Hymenoptera</taxon>
        <taxon>Apocrita</taxon>
        <taxon>Aculeata</taxon>
        <taxon>Vespoidea</taxon>
        <taxon>Vespidae</taxon>
        <taxon>Vespinae</taxon>
        <taxon>Vespula</taxon>
    </lineage>
</organism>
<evidence type="ECO:0000256" key="2">
    <source>
        <dbReference type="ARBA" id="ARBA00022803"/>
    </source>
</evidence>
<keyword evidence="5" id="KW-1185">Reference proteome</keyword>
<evidence type="ECO:0000256" key="1">
    <source>
        <dbReference type="ARBA" id="ARBA00022737"/>
    </source>
</evidence>
<dbReference type="PANTHER" id="PTHR22767">
    <property type="entry name" value="N-TERMINAL ACETYLTRANSFERASE-RELATED"/>
    <property type="match status" value="1"/>
</dbReference>
<evidence type="ECO:0000256" key="3">
    <source>
        <dbReference type="SAM" id="MobiDB-lite"/>
    </source>
</evidence>
<feature type="region of interest" description="Disordered" evidence="3">
    <location>
        <begin position="133"/>
        <end position="167"/>
    </location>
</feature>
<feature type="compositionally biased region" description="Basic residues" evidence="3">
    <location>
        <begin position="17"/>
        <end position="26"/>
    </location>
</feature>
<feature type="compositionally biased region" description="Acidic residues" evidence="3">
    <location>
        <begin position="136"/>
        <end position="160"/>
    </location>
</feature>
<dbReference type="AlphaFoldDB" id="A0A834PA93"/>
<dbReference type="InterPro" id="IPR021183">
    <property type="entry name" value="NatA_aux_su"/>
</dbReference>